<comment type="caution">
    <text evidence="3">The sequence shown here is derived from an EMBL/GenBank/DDBJ whole genome shotgun (WGS) entry which is preliminary data.</text>
</comment>
<dbReference type="PANTHER" id="PTHR35793">
    <property type="entry name" value="INNER MEMBRANE PROTEIN YJIG"/>
    <property type="match status" value="1"/>
</dbReference>
<accession>A0A9D1N0Y9</accession>
<feature type="transmembrane region" description="Helical" evidence="1">
    <location>
        <begin position="7"/>
        <end position="28"/>
    </location>
</feature>
<dbReference type="InterPro" id="IPR052549">
    <property type="entry name" value="SpmB"/>
</dbReference>
<feature type="domain" description="Nucleoside transporter/FeoB GTPase Gate" evidence="2">
    <location>
        <begin position="50"/>
        <end position="150"/>
    </location>
</feature>
<organism evidence="3 4">
    <name type="scientific">Candidatus Limenecus avicola</name>
    <dbReference type="NCBI Taxonomy" id="2840847"/>
    <lineage>
        <taxon>Bacteria</taxon>
        <taxon>Bacillati</taxon>
        <taxon>Bacillota</taxon>
        <taxon>Clostridia</taxon>
        <taxon>Eubacteriales</taxon>
        <taxon>Clostridiaceae</taxon>
        <taxon>Clostridiaceae incertae sedis</taxon>
        <taxon>Candidatus Limenecus</taxon>
    </lineage>
</organism>
<keyword evidence="1" id="KW-1133">Transmembrane helix</keyword>
<sequence>MPMFKSLIYSISAWIIPSIILITLVFAVVKKIPVYETFIDGAKDGLKVTVGIIPYLIAIITAVSMLRASGAIDLAARAFSGCLDYFKIPVDVVPIMFIRSLSGSAVLGLFSEIAGNFGPDAYATKLAAIMVGSSETTFYVLSVYFGAVGVKKFRHSLCAGVFADIIGIIAAVLVARWLFL</sequence>
<reference evidence="3" key="2">
    <citation type="journal article" date="2021" name="PeerJ">
        <title>Extensive microbial diversity within the chicken gut microbiome revealed by metagenomics and culture.</title>
        <authorList>
            <person name="Gilroy R."/>
            <person name="Ravi A."/>
            <person name="Getino M."/>
            <person name="Pursley I."/>
            <person name="Horton D.L."/>
            <person name="Alikhan N.F."/>
            <person name="Baker D."/>
            <person name="Gharbi K."/>
            <person name="Hall N."/>
            <person name="Watson M."/>
            <person name="Adriaenssens E.M."/>
            <person name="Foster-Nyarko E."/>
            <person name="Jarju S."/>
            <person name="Secka A."/>
            <person name="Antonio M."/>
            <person name="Oren A."/>
            <person name="Chaudhuri R.R."/>
            <person name="La Ragione R."/>
            <person name="Hildebrand F."/>
            <person name="Pallen M.J."/>
        </authorList>
    </citation>
    <scope>NUCLEOTIDE SEQUENCE</scope>
    <source>
        <strain evidence="3">CHK154-7741</strain>
    </source>
</reference>
<proteinExistence type="predicted"/>
<dbReference type="AlphaFoldDB" id="A0A9D1N0Y9"/>
<evidence type="ECO:0000256" key="1">
    <source>
        <dbReference type="SAM" id="Phobius"/>
    </source>
</evidence>
<feature type="transmembrane region" description="Helical" evidence="1">
    <location>
        <begin position="88"/>
        <end position="110"/>
    </location>
</feature>
<protein>
    <submittedName>
        <fullName evidence="3">Spore maturation protein</fullName>
    </submittedName>
</protein>
<gene>
    <name evidence="3" type="ORF">IAD26_08235</name>
</gene>
<dbReference type="InterPro" id="IPR011642">
    <property type="entry name" value="Gate_dom"/>
</dbReference>
<dbReference type="Pfam" id="PF07670">
    <property type="entry name" value="Gate"/>
    <property type="match status" value="1"/>
</dbReference>
<reference evidence="3" key="1">
    <citation type="submission" date="2020-10" db="EMBL/GenBank/DDBJ databases">
        <authorList>
            <person name="Gilroy R."/>
        </authorList>
    </citation>
    <scope>NUCLEOTIDE SEQUENCE</scope>
    <source>
        <strain evidence="3">CHK154-7741</strain>
    </source>
</reference>
<feature type="transmembrane region" description="Helical" evidence="1">
    <location>
        <begin position="48"/>
        <end position="68"/>
    </location>
</feature>
<feature type="transmembrane region" description="Helical" evidence="1">
    <location>
        <begin position="157"/>
        <end position="179"/>
    </location>
</feature>
<dbReference type="GO" id="GO:0005886">
    <property type="term" value="C:plasma membrane"/>
    <property type="evidence" value="ECO:0007669"/>
    <property type="project" value="TreeGrafter"/>
</dbReference>
<keyword evidence="1" id="KW-0472">Membrane</keyword>
<dbReference type="EMBL" id="DVOD01000059">
    <property type="protein sequence ID" value="HIU93104.1"/>
    <property type="molecule type" value="Genomic_DNA"/>
</dbReference>
<evidence type="ECO:0000313" key="4">
    <source>
        <dbReference type="Proteomes" id="UP000886748"/>
    </source>
</evidence>
<dbReference type="PANTHER" id="PTHR35793:SF2">
    <property type="entry name" value="INNER MEMBRANE PROTEIN YJIG"/>
    <property type="match status" value="1"/>
</dbReference>
<evidence type="ECO:0000313" key="3">
    <source>
        <dbReference type="EMBL" id="HIU93104.1"/>
    </source>
</evidence>
<feature type="transmembrane region" description="Helical" evidence="1">
    <location>
        <begin position="122"/>
        <end position="145"/>
    </location>
</feature>
<evidence type="ECO:0000259" key="2">
    <source>
        <dbReference type="Pfam" id="PF07670"/>
    </source>
</evidence>
<keyword evidence="1" id="KW-0812">Transmembrane</keyword>
<dbReference type="Proteomes" id="UP000886748">
    <property type="component" value="Unassembled WGS sequence"/>
</dbReference>
<name>A0A9D1N0Y9_9CLOT</name>